<keyword evidence="6" id="KW-1185">Reference proteome</keyword>
<keyword evidence="2" id="KW-0677">Repeat</keyword>
<dbReference type="Proteomes" id="UP000315750">
    <property type="component" value="Chromosome"/>
</dbReference>
<dbReference type="PROSITE" id="PS50294">
    <property type="entry name" value="WD_REPEATS_REGION"/>
    <property type="match status" value="3"/>
</dbReference>
<dbReference type="PANTHER" id="PTHR19879">
    <property type="entry name" value="TRANSCRIPTION INITIATION FACTOR TFIID"/>
    <property type="match status" value="1"/>
</dbReference>
<evidence type="ECO:0000313" key="5">
    <source>
        <dbReference type="EMBL" id="QDU57455.1"/>
    </source>
</evidence>
<reference evidence="5 6" key="1">
    <citation type="submission" date="2019-02" db="EMBL/GenBank/DDBJ databases">
        <title>Deep-cultivation of Planctomycetes and their phenomic and genomic characterization uncovers novel biology.</title>
        <authorList>
            <person name="Wiegand S."/>
            <person name="Jogler M."/>
            <person name="Boedeker C."/>
            <person name="Pinto D."/>
            <person name="Vollmers J."/>
            <person name="Rivas-Marin E."/>
            <person name="Kohn T."/>
            <person name="Peeters S.H."/>
            <person name="Heuer A."/>
            <person name="Rast P."/>
            <person name="Oberbeckmann S."/>
            <person name="Bunk B."/>
            <person name="Jeske O."/>
            <person name="Meyerdierks A."/>
            <person name="Storesund J.E."/>
            <person name="Kallscheuer N."/>
            <person name="Luecker S."/>
            <person name="Lage O.M."/>
            <person name="Pohl T."/>
            <person name="Merkel B.J."/>
            <person name="Hornburger P."/>
            <person name="Mueller R.-W."/>
            <person name="Bruemmer F."/>
            <person name="Labrenz M."/>
            <person name="Spormann A.M."/>
            <person name="Op den Camp H."/>
            <person name="Overmann J."/>
            <person name="Amann R."/>
            <person name="Jetten M.S.M."/>
            <person name="Mascher T."/>
            <person name="Medema M.H."/>
            <person name="Devos D.P."/>
            <person name="Kaster A.-K."/>
            <person name="Ovreas L."/>
            <person name="Rohde M."/>
            <person name="Galperin M.Y."/>
            <person name="Jogler C."/>
        </authorList>
    </citation>
    <scope>NUCLEOTIDE SEQUENCE [LARGE SCALE GENOMIC DNA]</scope>
    <source>
        <strain evidence="5 6">Pan181</strain>
    </source>
</reference>
<dbReference type="InterPro" id="IPR020472">
    <property type="entry name" value="WD40_PAC1"/>
</dbReference>
<evidence type="ECO:0000256" key="1">
    <source>
        <dbReference type="ARBA" id="ARBA00022574"/>
    </source>
</evidence>
<proteinExistence type="predicted"/>
<feature type="repeat" description="WD" evidence="3">
    <location>
        <begin position="226"/>
        <end position="267"/>
    </location>
</feature>
<evidence type="ECO:0000256" key="4">
    <source>
        <dbReference type="SAM" id="SignalP"/>
    </source>
</evidence>
<sequence precursor="true">MDANNNSRRNQRVLALLVIASSWCSWTQAVEIPSIAPARVIPFGDPDALDANPQRRTAVVTAVVLSPDNSRLAAAGDDHKVRLFDTASGELIQELDGHHDWVRGLSITGDGETIVSAGADCCCRCWNIHTGDLLHVTQQGHGPMRCVAFHPNGVQFAAAGFCCPPSIYNYSAGNSQETRIAMQSPATKFDHTAVVFSPDGTLLAATSADGTLRVWRVATAELLHEIKADSRRLRAVAFSPNGQTIATGGDGAKVCLWDLQSGILQQEIPIRPAKVFCMSFVNDAELAVGGTDNRVQVWRVDSASLLKILEGHSGTITSLAVDTTSKLLVTGSFDTTIRVWHLDRMAETKTATRPVEATK</sequence>
<feature type="chain" id="PRO_5021862600" evidence="4">
    <location>
        <begin position="30"/>
        <end position="359"/>
    </location>
</feature>
<dbReference type="PRINTS" id="PR00320">
    <property type="entry name" value="GPROTEINBRPT"/>
</dbReference>
<keyword evidence="4" id="KW-0732">Signal</keyword>
<evidence type="ECO:0000256" key="2">
    <source>
        <dbReference type="ARBA" id="ARBA00022737"/>
    </source>
</evidence>
<dbReference type="PANTHER" id="PTHR19879:SF9">
    <property type="entry name" value="TRANSCRIPTION INITIATION FACTOR TFIID SUBUNIT 5"/>
    <property type="match status" value="1"/>
</dbReference>
<organism evidence="5 6">
    <name type="scientific">Aeoliella mucimassa</name>
    <dbReference type="NCBI Taxonomy" id="2527972"/>
    <lineage>
        <taxon>Bacteria</taxon>
        <taxon>Pseudomonadati</taxon>
        <taxon>Planctomycetota</taxon>
        <taxon>Planctomycetia</taxon>
        <taxon>Pirellulales</taxon>
        <taxon>Lacipirellulaceae</taxon>
        <taxon>Aeoliella</taxon>
    </lineage>
</organism>
<dbReference type="OrthoDB" id="277950at2"/>
<dbReference type="InterPro" id="IPR015943">
    <property type="entry name" value="WD40/YVTN_repeat-like_dom_sf"/>
</dbReference>
<keyword evidence="1 3" id="KW-0853">WD repeat</keyword>
<dbReference type="SUPFAM" id="SSF50978">
    <property type="entry name" value="WD40 repeat-like"/>
    <property type="match status" value="1"/>
</dbReference>
<feature type="repeat" description="WD" evidence="3">
    <location>
        <begin position="53"/>
        <end position="94"/>
    </location>
</feature>
<dbReference type="AlphaFoldDB" id="A0A518ARV6"/>
<dbReference type="InterPro" id="IPR001680">
    <property type="entry name" value="WD40_rpt"/>
</dbReference>
<feature type="repeat" description="WD" evidence="3">
    <location>
        <begin position="192"/>
        <end position="225"/>
    </location>
</feature>
<name>A0A518ARV6_9BACT</name>
<feature type="signal peptide" evidence="4">
    <location>
        <begin position="1"/>
        <end position="29"/>
    </location>
</feature>
<dbReference type="CDD" id="cd00200">
    <property type="entry name" value="WD40"/>
    <property type="match status" value="1"/>
</dbReference>
<dbReference type="RefSeq" id="WP_145248647.1">
    <property type="nucleotide sequence ID" value="NZ_CP036278.1"/>
</dbReference>
<dbReference type="SMART" id="SM00320">
    <property type="entry name" value="WD40"/>
    <property type="match status" value="7"/>
</dbReference>
<accession>A0A518ARV6</accession>
<evidence type="ECO:0000313" key="6">
    <source>
        <dbReference type="Proteomes" id="UP000315750"/>
    </source>
</evidence>
<gene>
    <name evidence="5" type="ORF">Pan181_36710</name>
</gene>
<protein>
    <submittedName>
        <fullName evidence="5">WD domain, G-beta repeat</fullName>
    </submittedName>
</protein>
<dbReference type="Pfam" id="PF00400">
    <property type="entry name" value="WD40"/>
    <property type="match status" value="6"/>
</dbReference>
<feature type="repeat" description="WD" evidence="3">
    <location>
        <begin position="309"/>
        <end position="350"/>
    </location>
</feature>
<dbReference type="InterPro" id="IPR036322">
    <property type="entry name" value="WD40_repeat_dom_sf"/>
</dbReference>
<dbReference type="Gene3D" id="2.130.10.10">
    <property type="entry name" value="YVTN repeat-like/Quinoprotein amine dehydrogenase"/>
    <property type="match status" value="2"/>
</dbReference>
<dbReference type="KEGG" id="amuc:Pan181_36710"/>
<evidence type="ECO:0000256" key="3">
    <source>
        <dbReference type="PROSITE-ProRule" id="PRU00221"/>
    </source>
</evidence>
<dbReference type="EMBL" id="CP036278">
    <property type="protein sequence ID" value="QDU57455.1"/>
    <property type="molecule type" value="Genomic_DNA"/>
</dbReference>
<dbReference type="PROSITE" id="PS50082">
    <property type="entry name" value="WD_REPEATS_2"/>
    <property type="match status" value="5"/>
</dbReference>
<feature type="repeat" description="WD" evidence="3">
    <location>
        <begin position="95"/>
        <end position="136"/>
    </location>
</feature>